<evidence type="ECO:0000256" key="6">
    <source>
        <dbReference type="ARBA" id="ARBA00022840"/>
    </source>
</evidence>
<keyword evidence="6 10" id="KW-0067">ATP-binding</keyword>
<dbReference type="EMBL" id="OV170228">
    <property type="protein sequence ID" value="CAH0729419.1"/>
    <property type="molecule type" value="Genomic_DNA"/>
</dbReference>
<dbReference type="Gene3D" id="3.40.50.620">
    <property type="entry name" value="HUPs"/>
    <property type="match status" value="1"/>
</dbReference>
<comment type="similarity">
    <text evidence="2 10">Belongs to the class-I aminoacyl-tRNA synthetase family.</text>
</comment>
<evidence type="ECO:0000256" key="1">
    <source>
        <dbReference type="ARBA" id="ARBA00004173"/>
    </source>
</evidence>
<dbReference type="SUPFAM" id="SSF52374">
    <property type="entry name" value="Nucleotidylyl transferase"/>
    <property type="match status" value="1"/>
</dbReference>
<sequence length="408" mass="45104">MNRSKSMKRMDIIRKCFIYNKPRLKSSYRSLSSSICRFKETDISKTENKKSQENEGWPKRVVTGLQPTGTLHVGNYFAAVQRCVKLQNEGDDLMVFIADLHAHTTPQDPAQIQENTLDLVAYLLASGLDPEKSVLFIQSAVPRHAELCWLLACLATHARLAHLPQYKEKSATMKEVPVGLLLYPVLQAADVLVYRGTHVPVGADQLQHLQVASQLVRTFHHRFGRLFPTPRPILPDDGSDRIRSLRDPTKKMSKSDTDPKSRILLSDSDETIRLKIRKAVTDFTPQVTFDPETRPGVSNLVTLHCLAADLLPEEAVEEAEGLSTAQYKGVVAEALCAALGPLRERAHGLRARPALLRDVLRHGAAAARARADAVYADVAARLGLALPARPAPAPRAHALCVATAQPRR</sequence>
<dbReference type="Gene3D" id="1.10.240.10">
    <property type="entry name" value="Tyrosyl-Transfer RNA Synthetase"/>
    <property type="match status" value="1"/>
</dbReference>
<evidence type="ECO:0000313" key="12">
    <source>
        <dbReference type="EMBL" id="CAH0729419.1"/>
    </source>
</evidence>
<dbReference type="PRINTS" id="PR01039">
    <property type="entry name" value="TRNASYNTHTRP"/>
</dbReference>
<evidence type="ECO:0000256" key="11">
    <source>
        <dbReference type="SAM" id="MobiDB-lite"/>
    </source>
</evidence>
<dbReference type="InterPro" id="IPR014729">
    <property type="entry name" value="Rossmann-like_a/b/a_fold"/>
</dbReference>
<evidence type="ECO:0000256" key="3">
    <source>
        <dbReference type="ARBA" id="ARBA00013161"/>
    </source>
</evidence>
<keyword evidence="13" id="KW-1185">Reference proteome</keyword>
<dbReference type="FunFam" id="1.10.240.10:FF:000002">
    <property type="entry name" value="Tryptophan--tRNA ligase"/>
    <property type="match status" value="1"/>
</dbReference>
<keyword evidence="5 10" id="KW-0547">Nucleotide-binding</keyword>
<dbReference type="PANTHER" id="PTHR43766:SF1">
    <property type="entry name" value="TRYPTOPHAN--TRNA LIGASE, MITOCHONDRIAL"/>
    <property type="match status" value="1"/>
</dbReference>
<accession>A0A8J9YFZ2</accession>
<dbReference type="InterPro" id="IPR050203">
    <property type="entry name" value="Trp-tRNA_synthetase"/>
</dbReference>
<dbReference type="InterPro" id="IPR002305">
    <property type="entry name" value="aa-tRNA-synth_Ic"/>
</dbReference>
<feature type="region of interest" description="Disordered" evidence="11">
    <location>
        <begin position="234"/>
        <end position="259"/>
    </location>
</feature>
<keyword evidence="7 10" id="KW-0648">Protein biosynthesis</keyword>
<proteinExistence type="inferred from homology"/>
<evidence type="ECO:0000256" key="10">
    <source>
        <dbReference type="RuleBase" id="RU363036"/>
    </source>
</evidence>
<dbReference type="GO" id="GO:0005759">
    <property type="term" value="C:mitochondrial matrix"/>
    <property type="evidence" value="ECO:0007669"/>
    <property type="project" value="TreeGrafter"/>
</dbReference>
<dbReference type="AlphaFoldDB" id="A0A8J9YFZ2"/>
<evidence type="ECO:0000256" key="9">
    <source>
        <dbReference type="ARBA" id="ARBA00030268"/>
    </source>
</evidence>
<dbReference type="PROSITE" id="PS00178">
    <property type="entry name" value="AA_TRNA_LIGASE_I"/>
    <property type="match status" value="1"/>
</dbReference>
<evidence type="ECO:0000256" key="2">
    <source>
        <dbReference type="ARBA" id="ARBA00005594"/>
    </source>
</evidence>
<dbReference type="EC" id="6.1.1.2" evidence="3"/>
<dbReference type="GO" id="GO:0005524">
    <property type="term" value="F:ATP binding"/>
    <property type="evidence" value="ECO:0007669"/>
    <property type="project" value="UniProtKB-KW"/>
</dbReference>
<dbReference type="PANTHER" id="PTHR43766">
    <property type="entry name" value="TRYPTOPHAN--TRNA LIGASE, MITOCHONDRIAL"/>
    <property type="match status" value="1"/>
</dbReference>
<dbReference type="InterPro" id="IPR002306">
    <property type="entry name" value="Trp-tRNA-ligase"/>
</dbReference>
<comment type="subcellular location">
    <subcellularLocation>
        <location evidence="1">Mitochondrion</location>
    </subcellularLocation>
</comment>
<evidence type="ECO:0000313" key="13">
    <source>
        <dbReference type="Proteomes" id="UP000838878"/>
    </source>
</evidence>
<dbReference type="GO" id="GO:0004830">
    <property type="term" value="F:tryptophan-tRNA ligase activity"/>
    <property type="evidence" value="ECO:0007669"/>
    <property type="project" value="UniProtKB-EC"/>
</dbReference>
<dbReference type="Pfam" id="PF00579">
    <property type="entry name" value="tRNA-synt_1b"/>
    <property type="match status" value="1"/>
</dbReference>
<dbReference type="Proteomes" id="UP000838878">
    <property type="component" value="Chromosome 8"/>
</dbReference>
<reference evidence="12" key="1">
    <citation type="submission" date="2021-12" db="EMBL/GenBank/DDBJ databases">
        <authorList>
            <person name="Martin H S."/>
        </authorList>
    </citation>
    <scope>NUCLEOTIDE SEQUENCE</scope>
</reference>
<dbReference type="CDD" id="cd00806">
    <property type="entry name" value="TrpRS_core"/>
    <property type="match status" value="1"/>
</dbReference>
<keyword evidence="8 10" id="KW-0030">Aminoacyl-tRNA synthetase</keyword>
<evidence type="ECO:0000256" key="5">
    <source>
        <dbReference type="ARBA" id="ARBA00022741"/>
    </source>
</evidence>
<protein>
    <recommendedName>
        <fullName evidence="3">tryptophan--tRNA ligase</fullName>
        <ecNumber evidence="3">6.1.1.2</ecNumber>
    </recommendedName>
    <alternativeName>
        <fullName evidence="9">Tryptophanyl-tRNA synthetase</fullName>
    </alternativeName>
</protein>
<dbReference type="InterPro" id="IPR001412">
    <property type="entry name" value="aa-tRNA-synth_I_CS"/>
</dbReference>
<dbReference type="OrthoDB" id="15808at2759"/>
<dbReference type="NCBIfam" id="TIGR00233">
    <property type="entry name" value="trpS"/>
    <property type="match status" value="1"/>
</dbReference>
<feature type="compositionally biased region" description="Basic and acidic residues" evidence="11">
    <location>
        <begin position="238"/>
        <end position="259"/>
    </location>
</feature>
<dbReference type="GO" id="GO:0070183">
    <property type="term" value="P:mitochondrial tryptophanyl-tRNA aminoacylation"/>
    <property type="evidence" value="ECO:0007669"/>
    <property type="project" value="TreeGrafter"/>
</dbReference>
<evidence type="ECO:0000256" key="7">
    <source>
        <dbReference type="ARBA" id="ARBA00022917"/>
    </source>
</evidence>
<gene>
    <name evidence="12" type="ORF">BINO364_LOCUS14504</name>
</gene>
<organism evidence="12 13">
    <name type="scientific">Brenthis ino</name>
    <name type="common">lesser marbled fritillary</name>
    <dbReference type="NCBI Taxonomy" id="405034"/>
    <lineage>
        <taxon>Eukaryota</taxon>
        <taxon>Metazoa</taxon>
        <taxon>Ecdysozoa</taxon>
        <taxon>Arthropoda</taxon>
        <taxon>Hexapoda</taxon>
        <taxon>Insecta</taxon>
        <taxon>Pterygota</taxon>
        <taxon>Neoptera</taxon>
        <taxon>Endopterygota</taxon>
        <taxon>Lepidoptera</taxon>
        <taxon>Glossata</taxon>
        <taxon>Ditrysia</taxon>
        <taxon>Papilionoidea</taxon>
        <taxon>Nymphalidae</taxon>
        <taxon>Heliconiinae</taxon>
        <taxon>Argynnini</taxon>
        <taxon>Brenthis</taxon>
    </lineage>
</organism>
<evidence type="ECO:0000256" key="4">
    <source>
        <dbReference type="ARBA" id="ARBA00022598"/>
    </source>
</evidence>
<feature type="non-terminal residue" evidence="12">
    <location>
        <position position="408"/>
    </location>
</feature>
<evidence type="ECO:0000256" key="8">
    <source>
        <dbReference type="ARBA" id="ARBA00023146"/>
    </source>
</evidence>
<name>A0A8J9YFZ2_9NEOP</name>
<keyword evidence="4 10" id="KW-0436">Ligase</keyword>